<name>A0ABS0IDW5_9BACT</name>
<gene>
    <name evidence="1" type="ORF">I2I05_03935</name>
</gene>
<dbReference type="Proteomes" id="UP000597617">
    <property type="component" value="Unassembled WGS sequence"/>
</dbReference>
<dbReference type="PROSITE" id="PS51257">
    <property type="entry name" value="PROKAR_LIPOPROTEIN"/>
    <property type="match status" value="1"/>
</dbReference>
<evidence type="ECO:0000313" key="2">
    <source>
        <dbReference type="Proteomes" id="UP000597617"/>
    </source>
</evidence>
<proteinExistence type="predicted"/>
<reference evidence="1 2" key="1">
    <citation type="submission" date="2020-11" db="EMBL/GenBank/DDBJ databases">
        <authorList>
            <person name="Kim M.K."/>
        </authorList>
    </citation>
    <scope>NUCLEOTIDE SEQUENCE [LARGE SCALE GENOMIC DNA]</scope>
    <source>
        <strain evidence="1 2">BT683</strain>
    </source>
</reference>
<dbReference type="RefSeq" id="WP_196280934.1">
    <property type="nucleotide sequence ID" value="NZ_JADQDQ010000002.1"/>
</dbReference>
<evidence type="ECO:0000313" key="1">
    <source>
        <dbReference type="EMBL" id="MBF9236538.1"/>
    </source>
</evidence>
<organism evidence="1 2">
    <name type="scientific">Hymenobacter jeongseonensis</name>
    <dbReference type="NCBI Taxonomy" id="2791027"/>
    <lineage>
        <taxon>Bacteria</taxon>
        <taxon>Pseudomonadati</taxon>
        <taxon>Bacteroidota</taxon>
        <taxon>Cytophagia</taxon>
        <taxon>Cytophagales</taxon>
        <taxon>Hymenobacteraceae</taxon>
        <taxon>Hymenobacter</taxon>
    </lineage>
</organism>
<keyword evidence="2" id="KW-1185">Reference proteome</keyword>
<comment type="caution">
    <text evidence="1">The sequence shown here is derived from an EMBL/GenBank/DDBJ whole genome shotgun (WGS) entry which is preliminary data.</text>
</comment>
<accession>A0ABS0IDW5</accession>
<sequence length="192" mass="20461">MTINMKACLLWTAGLLGACTERLSGPLTLAPPSGTPSAGAKCLTVLVADSVEVAYTKVLQGLVRAGYQLPVLYHKGNGQAATFTTEPKPVAPGASLELQVTVDLLTPGTAPLYTGERALTDALGRSLVGGSAITFMGKFVPVDSLGQESVGHWPAQWLYYGKLREGLPMSALWDDMHRAVMECFPHARITYR</sequence>
<dbReference type="EMBL" id="JADQDQ010000002">
    <property type="protein sequence ID" value="MBF9236538.1"/>
    <property type="molecule type" value="Genomic_DNA"/>
</dbReference>
<protein>
    <submittedName>
        <fullName evidence="1">Uncharacterized protein</fullName>
    </submittedName>
</protein>